<dbReference type="InterPro" id="IPR053187">
    <property type="entry name" value="Notoamide_regulator"/>
</dbReference>
<proteinExistence type="predicted"/>
<evidence type="ECO:0000313" key="2">
    <source>
        <dbReference type="Proteomes" id="UP000053342"/>
    </source>
</evidence>
<dbReference type="EMBL" id="KN847350">
    <property type="protein sequence ID" value="KIW36688.1"/>
    <property type="molecule type" value="Genomic_DNA"/>
</dbReference>
<protein>
    <recommendedName>
        <fullName evidence="3">Transcription factor domain-containing protein</fullName>
    </recommendedName>
</protein>
<reference evidence="1 2" key="1">
    <citation type="submission" date="2015-01" db="EMBL/GenBank/DDBJ databases">
        <title>The Genome Sequence of Exophiala oligosperma CBS72588.</title>
        <authorList>
            <consortium name="The Broad Institute Genomics Platform"/>
            <person name="Cuomo C."/>
            <person name="de Hoog S."/>
            <person name="Gorbushina A."/>
            <person name="Stielow B."/>
            <person name="Teixiera M."/>
            <person name="Abouelleil A."/>
            <person name="Chapman S.B."/>
            <person name="Priest M."/>
            <person name="Young S.K."/>
            <person name="Wortman J."/>
            <person name="Nusbaum C."/>
            <person name="Birren B."/>
        </authorList>
    </citation>
    <scope>NUCLEOTIDE SEQUENCE [LARGE SCALE GENOMIC DNA]</scope>
    <source>
        <strain evidence="1 2">CBS 72588</strain>
    </source>
</reference>
<dbReference type="PANTHER" id="PTHR47256">
    <property type="entry name" value="ZN(II)2CYS6 TRANSCRIPTION FACTOR (EUROFUNG)-RELATED"/>
    <property type="match status" value="1"/>
</dbReference>
<dbReference type="RefSeq" id="XP_016256904.1">
    <property type="nucleotide sequence ID" value="XM_016412723.1"/>
</dbReference>
<dbReference type="GeneID" id="27363177"/>
<dbReference type="Proteomes" id="UP000053342">
    <property type="component" value="Unassembled WGS sequence"/>
</dbReference>
<dbReference type="VEuPathDB" id="FungiDB:PV06_11103"/>
<evidence type="ECO:0000313" key="1">
    <source>
        <dbReference type="EMBL" id="KIW36688.1"/>
    </source>
</evidence>
<sequence length="299" mass="32883">MEPPINWKPALCQVESAGVWSPYPRDGFPAVTHPSCYLHHLSGLYEICYHISQCVFVNDNANINPVARDSLEELHHDLTFWYKTLSDCVQVTGVKTPHILSVYAQYNWAVLVLSELTLTLQAEDEDDTTLGLLVPVVRAQNRTSALAIADLVHLQSVNWGVDHIPISFLQPVNAALSVVVNDIDGDQCKSSFVKLAVALHGLSRRSVSAESMLRVLHLRLRQLQFMSSNGVEKMFKDVDVQFEGSVSSPAVGVAAANEAATGFGDGPMAESYETLVEKWSQFHTRTPSSSGSSSSWQDD</sequence>
<accession>A0A0D2D087</accession>
<gene>
    <name evidence="1" type="ORF">PV06_11103</name>
</gene>
<evidence type="ECO:0008006" key="3">
    <source>
        <dbReference type="Google" id="ProtNLM"/>
    </source>
</evidence>
<dbReference type="AlphaFoldDB" id="A0A0D2D087"/>
<organism evidence="1 2">
    <name type="scientific">Exophiala oligosperma</name>
    <dbReference type="NCBI Taxonomy" id="215243"/>
    <lineage>
        <taxon>Eukaryota</taxon>
        <taxon>Fungi</taxon>
        <taxon>Dikarya</taxon>
        <taxon>Ascomycota</taxon>
        <taxon>Pezizomycotina</taxon>
        <taxon>Eurotiomycetes</taxon>
        <taxon>Chaetothyriomycetidae</taxon>
        <taxon>Chaetothyriales</taxon>
        <taxon>Herpotrichiellaceae</taxon>
        <taxon>Exophiala</taxon>
    </lineage>
</organism>
<dbReference type="HOGENOM" id="CLU_062270_0_0_1"/>
<name>A0A0D2D087_9EURO</name>
<dbReference type="PANTHER" id="PTHR47256:SF1">
    <property type="entry name" value="ZN(II)2CYS6 TRANSCRIPTION FACTOR (EUROFUNG)"/>
    <property type="match status" value="1"/>
</dbReference>
<keyword evidence="2" id="KW-1185">Reference proteome</keyword>
<dbReference type="STRING" id="215243.A0A0D2D087"/>